<evidence type="ECO:0008006" key="4">
    <source>
        <dbReference type="Google" id="ProtNLM"/>
    </source>
</evidence>
<comment type="caution">
    <text evidence="2">The sequence shown here is derived from an EMBL/GenBank/DDBJ whole genome shotgun (WGS) entry which is preliminary data.</text>
</comment>
<accession>A0ABM9AJI3</accession>
<name>A0ABM9AJI3_9GAMM</name>
<dbReference type="EMBL" id="CAKLPX010000008">
    <property type="protein sequence ID" value="CAH0993401.1"/>
    <property type="molecule type" value="Genomic_DNA"/>
</dbReference>
<dbReference type="Proteomes" id="UP000838100">
    <property type="component" value="Unassembled WGS sequence"/>
</dbReference>
<sequence length="108" mass="11737">MSEKDNGKMVAIVSYITIIGWVVAFIMNSNNKTELGSFHIRQSFGLVVIQLLLSIVMSLLPSLATLIGILGLIVFIFQVIGFINAIQESRSPVPLIGEKLQSVFSSIG</sequence>
<keyword evidence="3" id="KW-1185">Reference proteome</keyword>
<dbReference type="RefSeq" id="WP_237446081.1">
    <property type="nucleotide sequence ID" value="NZ_CAKLPX010000008.1"/>
</dbReference>
<protein>
    <recommendedName>
        <fullName evidence="4">DUF4870 domain-containing protein</fullName>
    </recommendedName>
</protein>
<proteinExistence type="predicted"/>
<feature type="transmembrane region" description="Helical" evidence="1">
    <location>
        <begin position="12"/>
        <end position="31"/>
    </location>
</feature>
<evidence type="ECO:0000313" key="3">
    <source>
        <dbReference type="Proteomes" id="UP000838100"/>
    </source>
</evidence>
<keyword evidence="1" id="KW-0812">Transmembrane</keyword>
<evidence type="ECO:0000313" key="2">
    <source>
        <dbReference type="EMBL" id="CAH0993401.1"/>
    </source>
</evidence>
<organism evidence="2 3">
    <name type="scientific">Sinobacterium norvegicum</name>
    <dbReference type="NCBI Taxonomy" id="1641715"/>
    <lineage>
        <taxon>Bacteria</taxon>
        <taxon>Pseudomonadati</taxon>
        <taxon>Pseudomonadota</taxon>
        <taxon>Gammaproteobacteria</taxon>
        <taxon>Cellvibrionales</taxon>
        <taxon>Spongiibacteraceae</taxon>
        <taxon>Sinobacterium</taxon>
    </lineage>
</organism>
<feature type="transmembrane region" description="Helical" evidence="1">
    <location>
        <begin position="43"/>
        <end position="60"/>
    </location>
</feature>
<evidence type="ECO:0000256" key="1">
    <source>
        <dbReference type="SAM" id="Phobius"/>
    </source>
</evidence>
<keyword evidence="1" id="KW-0472">Membrane</keyword>
<keyword evidence="1" id="KW-1133">Transmembrane helix</keyword>
<feature type="transmembrane region" description="Helical" evidence="1">
    <location>
        <begin position="66"/>
        <end position="86"/>
    </location>
</feature>
<gene>
    <name evidence="2" type="ORF">SIN8267_03550</name>
</gene>
<reference evidence="2" key="1">
    <citation type="submission" date="2021-12" db="EMBL/GenBank/DDBJ databases">
        <authorList>
            <person name="Rodrigo-Torres L."/>
            <person name="Arahal R. D."/>
            <person name="Lucena T."/>
        </authorList>
    </citation>
    <scope>NUCLEOTIDE SEQUENCE</scope>
    <source>
        <strain evidence="2">CECT 8267</strain>
    </source>
</reference>